<gene>
    <name evidence="11" type="ORF">K8V65_03460</name>
</gene>
<dbReference type="Pfam" id="PF00005">
    <property type="entry name" value="ABC_tran"/>
    <property type="match status" value="1"/>
</dbReference>
<dbReference type="CDD" id="cd03257">
    <property type="entry name" value="ABC_NikE_OppD_transporters"/>
    <property type="match status" value="1"/>
</dbReference>
<evidence type="ECO:0000313" key="11">
    <source>
        <dbReference type="EMBL" id="HJF84703.1"/>
    </source>
</evidence>
<accession>A0A921L7G9</accession>
<evidence type="ECO:0000256" key="4">
    <source>
        <dbReference type="ARBA" id="ARBA00022475"/>
    </source>
</evidence>
<dbReference type="SUPFAM" id="SSF52540">
    <property type="entry name" value="P-loop containing nucleoside triphosphate hydrolases"/>
    <property type="match status" value="1"/>
</dbReference>
<proteinExistence type="inferred from homology"/>
<dbReference type="EMBL" id="DYVR01000094">
    <property type="protein sequence ID" value="HJF84703.1"/>
    <property type="molecule type" value="Genomic_DNA"/>
</dbReference>
<evidence type="ECO:0000256" key="3">
    <source>
        <dbReference type="ARBA" id="ARBA00022448"/>
    </source>
</evidence>
<keyword evidence="6" id="KW-0547">Nucleotide-binding</keyword>
<keyword evidence="5" id="KW-0997">Cell inner membrane</keyword>
<keyword evidence="7 11" id="KW-0067">ATP-binding</keyword>
<reference evidence="11" key="2">
    <citation type="submission" date="2021-09" db="EMBL/GenBank/DDBJ databases">
        <authorList>
            <person name="Gilroy R."/>
        </authorList>
    </citation>
    <scope>NUCLEOTIDE SEQUENCE</scope>
    <source>
        <strain evidence="11">7318</strain>
    </source>
</reference>
<evidence type="ECO:0000256" key="1">
    <source>
        <dbReference type="ARBA" id="ARBA00004202"/>
    </source>
</evidence>
<evidence type="ECO:0000313" key="12">
    <source>
        <dbReference type="Proteomes" id="UP000780768"/>
    </source>
</evidence>
<dbReference type="Gene3D" id="3.40.50.300">
    <property type="entry name" value="P-loop containing nucleotide triphosphate hydrolases"/>
    <property type="match status" value="1"/>
</dbReference>
<dbReference type="Proteomes" id="UP000780768">
    <property type="component" value="Unassembled WGS sequence"/>
</dbReference>
<comment type="similarity">
    <text evidence="2">Belongs to the ABC transporter superfamily.</text>
</comment>
<dbReference type="AlphaFoldDB" id="A0A921L7G9"/>
<name>A0A921L7G9_9FIRM</name>
<dbReference type="GO" id="GO:0005886">
    <property type="term" value="C:plasma membrane"/>
    <property type="evidence" value="ECO:0007669"/>
    <property type="project" value="UniProtKB-SubCell"/>
</dbReference>
<dbReference type="GO" id="GO:0005524">
    <property type="term" value="F:ATP binding"/>
    <property type="evidence" value="ECO:0007669"/>
    <property type="project" value="UniProtKB-KW"/>
</dbReference>
<evidence type="ECO:0000256" key="6">
    <source>
        <dbReference type="ARBA" id="ARBA00022741"/>
    </source>
</evidence>
<evidence type="ECO:0000256" key="5">
    <source>
        <dbReference type="ARBA" id="ARBA00022519"/>
    </source>
</evidence>
<dbReference type="PROSITE" id="PS00211">
    <property type="entry name" value="ABC_TRANSPORTER_1"/>
    <property type="match status" value="1"/>
</dbReference>
<dbReference type="InterPro" id="IPR050388">
    <property type="entry name" value="ABC_Ni/Peptide_Import"/>
</dbReference>
<evidence type="ECO:0000259" key="10">
    <source>
        <dbReference type="PROSITE" id="PS50893"/>
    </source>
</evidence>
<evidence type="ECO:0000256" key="7">
    <source>
        <dbReference type="ARBA" id="ARBA00022840"/>
    </source>
</evidence>
<keyword evidence="8" id="KW-1278">Translocase</keyword>
<dbReference type="PANTHER" id="PTHR43297">
    <property type="entry name" value="OLIGOPEPTIDE TRANSPORT ATP-BINDING PROTEIN APPD"/>
    <property type="match status" value="1"/>
</dbReference>
<keyword evidence="3" id="KW-0813">Transport</keyword>
<dbReference type="InterPro" id="IPR003593">
    <property type="entry name" value="AAA+_ATPase"/>
</dbReference>
<dbReference type="GO" id="GO:0016887">
    <property type="term" value="F:ATP hydrolysis activity"/>
    <property type="evidence" value="ECO:0007669"/>
    <property type="project" value="InterPro"/>
</dbReference>
<dbReference type="SMART" id="SM00382">
    <property type="entry name" value="AAA"/>
    <property type="match status" value="1"/>
</dbReference>
<dbReference type="InterPro" id="IPR003439">
    <property type="entry name" value="ABC_transporter-like_ATP-bd"/>
</dbReference>
<reference evidence="11" key="1">
    <citation type="journal article" date="2021" name="PeerJ">
        <title>Extensive microbial diversity within the chicken gut microbiome revealed by metagenomics and culture.</title>
        <authorList>
            <person name="Gilroy R."/>
            <person name="Ravi A."/>
            <person name="Getino M."/>
            <person name="Pursley I."/>
            <person name="Horton D.L."/>
            <person name="Alikhan N.F."/>
            <person name="Baker D."/>
            <person name="Gharbi K."/>
            <person name="Hall N."/>
            <person name="Watson M."/>
            <person name="Adriaenssens E.M."/>
            <person name="Foster-Nyarko E."/>
            <person name="Jarju S."/>
            <person name="Secka A."/>
            <person name="Antonio M."/>
            <person name="Oren A."/>
            <person name="Chaudhuri R.R."/>
            <person name="La Ragione R."/>
            <person name="Hildebrand F."/>
            <person name="Pallen M.J."/>
        </authorList>
    </citation>
    <scope>NUCLEOTIDE SEQUENCE</scope>
    <source>
        <strain evidence="11">7318</strain>
    </source>
</reference>
<dbReference type="PANTHER" id="PTHR43297:SF14">
    <property type="entry name" value="ATPASE AAA-TYPE CORE DOMAIN-CONTAINING PROTEIN"/>
    <property type="match status" value="1"/>
</dbReference>
<protein>
    <submittedName>
        <fullName evidence="11">ABC transporter ATP-binding protein</fullName>
    </submittedName>
</protein>
<dbReference type="InterPro" id="IPR027417">
    <property type="entry name" value="P-loop_NTPase"/>
</dbReference>
<evidence type="ECO:0000256" key="8">
    <source>
        <dbReference type="ARBA" id="ARBA00022967"/>
    </source>
</evidence>
<sequence>MNTPILEVKNLTVTLKQKNMTKILVDDVSFSVYEGQCLGILGESGSGKSLTVKAILGLLDRDFLVTGQAIFNGKDLLQQKKEELRKMRGSDITMVLQNPMTCFDPLCKISDQIFETFLTHLPITKQEVKKMTLEMLNKMFIKNPEEVLEKYPHQLSGGMLQRIMIGIALSLNPKLLVADEPTTAIDAITQYEILAEFLRIKQEQKISMLFITHDLGVISRLADDIIVMNKGKIVDRGDFAHILNNAQDTYTRLLVEKKTSVMKKYRYIVDRKTEVEK</sequence>
<keyword evidence="9" id="KW-0472">Membrane</keyword>
<comment type="subcellular location">
    <subcellularLocation>
        <location evidence="1">Cell membrane</location>
        <topology evidence="1">Peripheral membrane protein</topology>
    </subcellularLocation>
</comment>
<dbReference type="InterPro" id="IPR017871">
    <property type="entry name" value="ABC_transporter-like_CS"/>
</dbReference>
<organism evidence="11 12">
    <name type="scientific">Megamonas hypermegale</name>
    <dbReference type="NCBI Taxonomy" id="158847"/>
    <lineage>
        <taxon>Bacteria</taxon>
        <taxon>Bacillati</taxon>
        <taxon>Bacillota</taxon>
        <taxon>Negativicutes</taxon>
        <taxon>Selenomonadales</taxon>
        <taxon>Selenomonadaceae</taxon>
        <taxon>Megamonas</taxon>
    </lineage>
</organism>
<evidence type="ECO:0000256" key="9">
    <source>
        <dbReference type="ARBA" id="ARBA00023136"/>
    </source>
</evidence>
<feature type="domain" description="ABC transporter" evidence="10">
    <location>
        <begin position="6"/>
        <end position="255"/>
    </location>
</feature>
<evidence type="ECO:0000256" key="2">
    <source>
        <dbReference type="ARBA" id="ARBA00005417"/>
    </source>
</evidence>
<dbReference type="PROSITE" id="PS50893">
    <property type="entry name" value="ABC_TRANSPORTER_2"/>
    <property type="match status" value="1"/>
</dbReference>
<comment type="caution">
    <text evidence="11">The sequence shown here is derived from an EMBL/GenBank/DDBJ whole genome shotgun (WGS) entry which is preliminary data.</text>
</comment>
<dbReference type="RefSeq" id="WP_289548349.1">
    <property type="nucleotide sequence ID" value="NZ_CALXYC010000003.1"/>
</dbReference>
<keyword evidence="4" id="KW-1003">Cell membrane</keyword>